<organism evidence="6 7">
    <name type="scientific">Salipiger abyssi</name>
    <dbReference type="NCBI Taxonomy" id="1250539"/>
    <lineage>
        <taxon>Bacteria</taxon>
        <taxon>Pseudomonadati</taxon>
        <taxon>Pseudomonadota</taxon>
        <taxon>Alphaproteobacteria</taxon>
        <taxon>Rhodobacterales</taxon>
        <taxon>Roseobacteraceae</taxon>
        <taxon>Salipiger</taxon>
    </lineage>
</organism>
<dbReference type="Proteomes" id="UP000187059">
    <property type="component" value="Plasmid pPABY2"/>
</dbReference>
<comment type="similarity">
    <text evidence="2">Belongs to the polysaccharide deacetylase family.</text>
</comment>
<evidence type="ECO:0000256" key="3">
    <source>
        <dbReference type="ARBA" id="ARBA00020071"/>
    </source>
</evidence>
<dbReference type="GO" id="GO:0045493">
    <property type="term" value="P:xylan catabolic process"/>
    <property type="evidence" value="ECO:0007669"/>
    <property type="project" value="UniProtKB-KW"/>
</dbReference>
<sequence>MSVPESYFDYPNRREGVDHDRFAFRSLRDAPPVQWSHGGKLALWVTLHLEHFPLNMPGKPLLPIGGFDRPGVSVWDYTERDYGNRVGIFRLMRLLDRHGITPTVAMNAAVAERCPPLMEAMLARGWEIAASGVDMGHLHHGETPPEEEARLAAESFATLRRLSGQAVTGWHSPAHSQSPRTADLVAAEGGQWIADWINDDMPYRFRTDAGALVQMPLSYDLSDRKVMQLQAQPAAIWSGQVEAARDLLLSETATYGGRILSLSLSPWVAGRPAKIATLDRLFSSLLSDSEVKPATGGTLAADWATQVPA</sequence>
<dbReference type="AlphaFoldDB" id="A0A1P8UMG5"/>
<evidence type="ECO:0000256" key="4">
    <source>
        <dbReference type="ARBA" id="ARBA00032976"/>
    </source>
</evidence>
<reference evidence="6 7" key="1">
    <citation type="submission" date="2016-04" db="EMBL/GenBank/DDBJ databases">
        <title>Deep-sea bacteria in the southern Pacific.</title>
        <authorList>
            <person name="Tang K."/>
        </authorList>
    </citation>
    <scope>NUCLEOTIDE SEQUENCE [LARGE SCALE GENOMIC DNA]</scope>
    <source>
        <strain evidence="6 7">JLT2014</strain>
        <plasmid evidence="7">ppaby2</plasmid>
    </source>
</reference>
<dbReference type="Pfam" id="PF01522">
    <property type="entry name" value="Polysacc_deac_1"/>
    <property type="match status" value="1"/>
</dbReference>
<evidence type="ECO:0000259" key="5">
    <source>
        <dbReference type="Pfam" id="PF01522"/>
    </source>
</evidence>
<name>A0A1P8UMG5_9RHOB</name>
<dbReference type="KEGG" id="paby:Ga0080574_TMP267"/>
<dbReference type="GO" id="GO:0016810">
    <property type="term" value="F:hydrolase activity, acting on carbon-nitrogen (but not peptide) bonds"/>
    <property type="evidence" value="ECO:0007669"/>
    <property type="project" value="InterPro"/>
</dbReference>
<protein>
    <recommendedName>
        <fullName evidence="3">Chitooligosaccharide deacetylase</fullName>
    </recommendedName>
    <alternativeName>
        <fullName evidence="4">Nodulation protein B</fullName>
    </alternativeName>
</protein>
<gene>
    <name evidence="6" type="ORF">Ga0080574_TMP267</name>
</gene>
<dbReference type="GO" id="GO:0016798">
    <property type="term" value="F:hydrolase activity, acting on glycosyl bonds"/>
    <property type="evidence" value="ECO:0007669"/>
    <property type="project" value="UniProtKB-KW"/>
</dbReference>
<feature type="domain" description="NodB homology" evidence="5">
    <location>
        <begin position="87"/>
        <end position="186"/>
    </location>
</feature>
<evidence type="ECO:0000256" key="2">
    <source>
        <dbReference type="ARBA" id="ARBA00010973"/>
    </source>
</evidence>
<dbReference type="OrthoDB" id="9787041at2"/>
<evidence type="ECO:0000256" key="1">
    <source>
        <dbReference type="ARBA" id="ARBA00003236"/>
    </source>
</evidence>
<geneLocation type="plasmid" evidence="7">
    <name>ppaby2</name>
</geneLocation>
<comment type="function">
    <text evidence="1">Is involved in generating a small heat-stable compound (Nod), an acylated oligomer of N-acetylglucosamine, that stimulates mitosis in various plant protoplasts.</text>
</comment>
<keyword evidence="6" id="KW-0326">Glycosidase</keyword>
<keyword evidence="6" id="KW-0858">Xylan degradation</keyword>
<evidence type="ECO:0000313" key="7">
    <source>
        <dbReference type="Proteomes" id="UP000187059"/>
    </source>
</evidence>
<evidence type="ECO:0000313" key="6">
    <source>
        <dbReference type="EMBL" id="APZ50601.1"/>
    </source>
</evidence>
<dbReference type="RefSeq" id="WP_076694412.1">
    <property type="nucleotide sequence ID" value="NZ_CP015090.1"/>
</dbReference>
<dbReference type="InterPro" id="IPR011330">
    <property type="entry name" value="Glyco_hydro/deAcase_b/a-brl"/>
</dbReference>
<keyword evidence="7" id="KW-1185">Reference proteome</keyword>
<keyword evidence="6" id="KW-0119">Carbohydrate metabolism</keyword>
<dbReference type="PANTHER" id="PTHR43123:SF4">
    <property type="entry name" value="POLYSACCHARIDE DEACETYLASE"/>
    <property type="match status" value="1"/>
</dbReference>
<dbReference type="PANTHER" id="PTHR43123">
    <property type="entry name" value="POLYSACCHARIDE DEACETYLASE-RELATED"/>
    <property type="match status" value="1"/>
</dbReference>
<keyword evidence="6" id="KW-0614">Plasmid</keyword>
<keyword evidence="6" id="KW-0624">Polysaccharide degradation</keyword>
<dbReference type="EMBL" id="CP015090">
    <property type="protein sequence ID" value="APZ50601.1"/>
    <property type="molecule type" value="Genomic_DNA"/>
</dbReference>
<keyword evidence="6" id="KW-0378">Hydrolase</keyword>
<dbReference type="Gene3D" id="3.20.20.370">
    <property type="entry name" value="Glycoside hydrolase/deacetylase"/>
    <property type="match status" value="1"/>
</dbReference>
<dbReference type="InterPro" id="IPR002509">
    <property type="entry name" value="NODB_dom"/>
</dbReference>
<accession>A0A1P8UMG5</accession>
<proteinExistence type="inferred from homology"/>
<dbReference type="SUPFAM" id="SSF88713">
    <property type="entry name" value="Glycoside hydrolase/deacetylase"/>
    <property type="match status" value="1"/>
</dbReference>